<comment type="caution">
    <text evidence="1">The sequence shown here is derived from an EMBL/GenBank/DDBJ whole genome shotgun (WGS) entry which is preliminary data.</text>
</comment>
<dbReference type="OrthoDB" id="646079at2"/>
<sequence length="238" mass="26894">MKNYFILVVYAFLFISCESTESEEVSTETSHFSRMSSEVSPVNSSNAYEFVGQAYEDVLYSYYTDSFLPKTSDSIIKKVNSKASNHVFFDALLLADYDLIPESKINYLVSDSNAALDTIVSHLSLPSKDKDNFREFISNVLSKVDNETNYVDIYNYVVEYESTVQKSSQLSASEKAYLLTVTSIIRHSVYAKKKRPKKNTDLDWYWLTANFTGAVEGAQYGNTHAILTALKAGIIENK</sequence>
<organism evidence="1 2">
    <name type="scientific">Flavobacterium profundi</name>
    <dbReference type="NCBI Taxonomy" id="1774945"/>
    <lineage>
        <taxon>Bacteria</taxon>
        <taxon>Pseudomonadati</taxon>
        <taxon>Bacteroidota</taxon>
        <taxon>Flavobacteriia</taxon>
        <taxon>Flavobacteriales</taxon>
        <taxon>Flavobacteriaceae</taxon>
        <taxon>Flavobacterium</taxon>
    </lineage>
</organism>
<evidence type="ECO:0000313" key="1">
    <source>
        <dbReference type="EMBL" id="MVO08024.1"/>
    </source>
</evidence>
<dbReference type="AlphaFoldDB" id="A0A6I4IEK1"/>
<reference evidence="2" key="1">
    <citation type="submission" date="2019-05" db="EMBL/GenBank/DDBJ databases">
        <title>Flavobacterium profundi sp. nov., isolated from a deep-sea seamount.</title>
        <authorList>
            <person name="Zhang D.-C."/>
        </authorList>
    </citation>
    <scope>NUCLEOTIDE SEQUENCE [LARGE SCALE GENOMIC DNA]</scope>
    <source>
        <strain evidence="2">TP390</strain>
    </source>
</reference>
<proteinExistence type="predicted"/>
<dbReference type="EMBL" id="WQLW01000001">
    <property type="protein sequence ID" value="MVO08024.1"/>
    <property type="molecule type" value="Genomic_DNA"/>
</dbReference>
<keyword evidence="2" id="KW-1185">Reference proteome</keyword>
<dbReference type="RefSeq" id="WP_140996405.1">
    <property type="nucleotide sequence ID" value="NZ_VDCZ01000001.1"/>
</dbReference>
<name>A0A6I4IEK1_9FLAO</name>
<dbReference type="PROSITE" id="PS51257">
    <property type="entry name" value="PROKAR_LIPOPROTEIN"/>
    <property type="match status" value="1"/>
</dbReference>
<dbReference type="Proteomes" id="UP000431264">
    <property type="component" value="Unassembled WGS sequence"/>
</dbReference>
<protein>
    <recommendedName>
        <fullName evidence="3">Lipoprotein</fullName>
    </recommendedName>
</protein>
<evidence type="ECO:0008006" key="3">
    <source>
        <dbReference type="Google" id="ProtNLM"/>
    </source>
</evidence>
<evidence type="ECO:0000313" key="2">
    <source>
        <dbReference type="Proteomes" id="UP000431264"/>
    </source>
</evidence>
<gene>
    <name evidence="1" type="ORF">GOQ30_02440</name>
</gene>
<accession>A0A6I4IEK1</accession>